<keyword evidence="3 6" id="KW-0547">Nucleotide-binding</keyword>
<dbReference type="PANTHER" id="PTHR24353:SF152">
    <property type="entry name" value="UT01108P-RELATED"/>
    <property type="match status" value="1"/>
</dbReference>
<dbReference type="FunFam" id="1.10.510.10:FF:000005">
    <property type="entry name" value="cAMP-dependent protein kinase catalytic subunit alpha"/>
    <property type="match status" value="1"/>
</dbReference>
<evidence type="ECO:0000256" key="6">
    <source>
        <dbReference type="PROSITE-ProRule" id="PRU10141"/>
    </source>
</evidence>
<dbReference type="PROSITE" id="PS51285">
    <property type="entry name" value="AGC_KINASE_CTER"/>
    <property type="match status" value="1"/>
</dbReference>
<sequence length="355" mass="41193">MSDHSGPEIAFNPKEDYLTTLEHMKSEFDERWKNQKQSPYSNLENYVSRAVLGHGSFGTVLLVKEKKGSNFYAAKMMSKEDLVRLKQVQHVHNEKHVLSAARFPFLIHLVDSTKDFDYLYLILPVVNGGELFVYLRKVRKLNEKQARFYGAQVALALEYMHQMHLMYRDLKPENILLDMRGYIKLTDFGFAKRVESRTSTLCGTPEYLAPEIVQLRPYTKSVDWWAFGILIYEFVAGRSPFAGNTYDVLLMYSKICSLDYVMPDFFSAHLKNLVESFLQVDTSKRLGNSNEGAIDVKSHPWFQGIEWYAMLNQQIPAPYLPPVSSDDDFSHFESNKVKQRLNSPINRHPELFENF</sequence>
<evidence type="ECO:0000256" key="7">
    <source>
        <dbReference type="RuleBase" id="RU000304"/>
    </source>
</evidence>
<dbReference type="RefSeq" id="XP_017020984.1">
    <property type="nucleotide sequence ID" value="XM_017165495.3"/>
</dbReference>
<keyword evidence="2" id="KW-0808">Transferase</keyword>
<keyword evidence="4" id="KW-0418">Kinase</keyword>
<feature type="binding site" evidence="6">
    <location>
        <position position="75"/>
    </location>
    <ligand>
        <name>ATP</name>
        <dbReference type="ChEBI" id="CHEBI:30616"/>
    </ligand>
</feature>
<comment type="similarity">
    <text evidence="7">Belongs to the protein kinase superfamily.</text>
</comment>
<organism evidence="10 11">
    <name type="scientific">Drosophila kikkawai</name>
    <name type="common">Fruit fly</name>
    <dbReference type="NCBI Taxonomy" id="30033"/>
    <lineage>
        <taxon>Eukaryota</taxon>
        <taxon>Metazoa</taxon>
        <taxon>Ecdysozoa</taxon>
        <taxon>Arthropoda</taxon>
        <taxon>Hexapoda</taxon>
        <taxon>Insecta</taxon>
        <taxon>Pterygota</taxon>
        <taxon>Neoptera</taxon>
        <taxon>Endopterygota</taxon>
        <taxon>Diptera</taxon>
        <taxon>Brachycera</taxon>
        <taxon>Muscomorpha</taxon>
        <taxon>Ephydroidea</taxon>
        <taxon>Drosophilidae</taxon>
        <taxon>Drosophila</taxon>
        <taxon>Sophophora</taxon>
    </lineage>
</organism>
<dbReference type="PROSITE" id="PS00108">
    <property type="entry name" value="PROTEIN_KINASE_ST"/>
    <property type="match status" value="1"/>
</dbReference>
<dbReference type="SUPFAM" id="SSF56112">
    <property type="entry name" value="Protein kinase-like (PK-like)"/>
    <property type="match status" value="1"/>
</dbReference>
<dbReference type="GO" id="GO:0007476">
    <property type="term" value="P:imaginal disc-derived wing morphogenesis"/>
    <property type="evidence" value="ECO:0007669"/>
    <property type="project" value="UniProtKB-ARBA"/>
</dbReference>
<dbReference type="Pfam" id="PF00069">
    <property type="entry name" value="Pkinase"/>
    <property type="match status" value="1"/>
</dbReference>
<dbReference type="Gene3D" id="3.30.200.20">
    <property type="entry name" value="Phosphorylase Kinase, domain 1"/>
    <property type="match status" value="1"/>
</dbReference>
<evidence type="ECO:0000256" key="5">
    <source>
        <dbReference type="ARBA" id="ARBA00022840"/>
    </source>
</evidence>
<dbReference type="GO" id="GO:0005634">
    <property type="term" value="C:nucleus"/>
    <property type="evidence" value="ECO:0007669"/>
    <property type="project" value="TreeGrafter"/>
</dbReference>
<protein>
    <submittedName>
        <fullName evidence="11">cAMP-dependent protein kinase catalytic subunit 2-like isoform X1</fullName>
    </submittedName>
</protein>
<dbReference type="GO" id="GO:0005829">
    <property type="term" value="C:cytosol"/>
    <property type="evidence" value="ECO:0007669"/>
    <property type="project" value="TreeGrafter"/>
</dbReference>
<evidence type="ECO:0000256" key="4">
    <source>
        <dbReference type="ARBA" id="ARBA00022777"/>
    </source>
</evidence>
<gene>
    <name evidence="11" type="primary">LOC108073736</name>
</gene>
<reference evidence="11" key="1">
    <citation type="submission" date="2025-08" db="UniProtKB">
        <authorList>
            <consortium name="RefSeq"/>
        </authorList>
    </citation>
    <scope>IDENTIFICATION</scope>
    <source>
        <strain evidence="11">14028-0561.14</strain>
        <tissue evidence="11">Whole fly</tissue>
    </source>
</reference>
<evidence type="ECO:0000256" key="1">
    <source>
        <dbReference type="ARBA" id="ARBA00022527"/>
    </source>
</evidence>
<dbReference type="AlphaFoldDB" id="A0A6P4IB39"/>
<dbReference type="InterPro" id="IPR000719">
    <property type="entry name" value="Prot_kinase_dom"/>
</dbReference>
<name>A0A6P4IB39_DROKI</name>
<dbReference type="InterPro" id="IPR000961">
    <property type="entry name" value="AGC-kinase_C"/>
</dbReference>
<keyword evidence="10" id="KW-1185">Reference proteome</keyword>
<feature type="domain" description="Protein kinase" evidence="8">
    <location>
        <begin position="46"/>
        <end position="302"/>
    </location>
</feature>
<dbReference type="PROSITE" id="PS50011">
    <property type="entry name" value="PROTEIN_KINASE_DOM"/>
    <property type="match status" value="1"/>
</dbReference>
<dbReference type="InterPro" id="IPR011009">
    <property type="entry name" value="Kinase-like_dom_sf"/>
</dbReference>
<keyword evidence="1 7" id="KW-0723">Serine/threonine-protein kinase</keyword>
<dbReference type="GO" id="GO:0005524">
    <property type="term" value="F:ATP binding"/>
    <property type="evidence" value="ECO:0007669"/>
    <property type="project" value="UniProtKB-UniRule"/>
</dbReference>
<proteinExistence type="inferred from homology"/>
<dbReference type="PROSITE" id="PS00107">
    <property type="entry name" value="PROTEIN_KINASE_ATP"/>
    <property type="match status" value="1"/>
</dbReference>
<dbReference type="GeneID" id="108073736"/>
<evidence type="ECO:0000259" key="8">
    <source>
        <dbReference type="PROSITE" id="PS50011"/>
    </source>
</evidence>
<evidence type="ECO:0000259" key="9">
    <source>
        <dbReference type="PROSITE" id="PS51285"/>
    </source>
</evidence>
<evidence type="ECO:0000256" key="3">
    <source>
        <dbReference type="ARBA" id="ARBA00022741"/>
    </source>
</evidence>
<dbReference type="GO" id="GO:0005952">
    <property type="term" value="C:cAMP-dependent protein kinase complex"/>
    <property type="evidence" value="ECO:0007669"/>
    <property type="project" value="TreeGrafter"/>
</dbReference>
<dbReference type="Proteomes" id="UP001652661">
    <property type="component" value="Chromosome 3R"/>
</dbReference>
<feature type="domain" description="AGC-kinase C-terminal" evidence="9">
    <location>
        <begin position="303"/>
        <end position="355"/>
    </location>
</feature>
<keyword evidence="5 6" id="KW-0067">ATP-binding</keyword>
<dbReference type="InterPro" id="IPR008271">
    <property type="entry name" value="Ser/Thr_kinase_AS"/>
</dbReference>
<evidence type="ECO:0000313" key="10">
    <source>
        <dbReference type="Proteomes" id="UP001652661"/>
    </source>
</evidence>
<dbReference type="GO" id="GO:0004691">
    <property type="term" value="F:cAMP-dependent protein kinase activity"/>
    <property type="evidence" value="ECO:0007669"/>
    <property type="project" value="TreeGrafter"/>
</dbReference>
<accession>A0A6P4IB39</accession>
<dbReference type="OrthoDB" id="63267at2759"/>
<dbReference type="InterPro" id="IPR017441">
    <property type="entry name" value="Protein_kinase_ATP_BS"/>
</dbReference>
<dbReference type="PANTHER" id="PTHR24353">
    <property type="entry name" value="CYCLIC NUCLEOTIDE-DEPENDENT PROTEIN KINASE"/>
    <property type="match status" value="1"/>
</dbReference>
<dbReference type="SMART" id="SM00220">
    <property type="entry name" value="S_TKc"/>
    <property type="match status" value="1"/>
</dbReference>
<evidence type="ECO:0000313" key="11">
    <source>
        <dbReference type="RefSeq" id="XP_017020984.1"/>
    </source>
</evidence>
<evidence type="ECO:0000256" key="2">
    <source>
        <dbReference type="ARBA" id="ARBA00022679"/>
    </source>
</evidence>
<dbReference type="Gene3D" id="1.10.510.10">
    <property type="entry name" value="Transferase(Phosphotransferase) domain 1"/>
    <property type="match status" value="1"/>
</dbReference>